<accession>A0AAV7LMI0</accession>
<dbReference type="EMBL" id="JANPWB010000015">
    <property type="protein sequence ID" value="KAJ1092228.1"/>
    <property type="molecule type" value="Genomic_DNA"/>
</dbReference>
<keyword evidence="2" id="KW-1185">Reference proteome</keyword>
<sequence length="190" mass="20632">MDRAVPGLCWFLQRVTWVAAPASERLRTVGGGRLLAPRGRIGGRHGVLKSLWRDLADLEAQIVEMEGRLVVGWSGDTLSALRRTVTQYEEASLREICFLGKHAKARRNGEGERAGCTLASMLRRPWPSNYIVKLNDASGGRVAGSDGVLRVFTDFFAELYAGSPGLDPEAGSTTFPRSACCGLKTRIGPT</sequence>
<reference evidence="1" key="1">
    <citation type="journal article" date="2022" name="bioRxiv">
        <title>Sequencing and chromosome-scale assembly of the giantPleurodeles waltlgenome.</title>
        <authorList>
            <person name="Brown T."/>
            <person name="Elewa A."/>
            <person name="Iarovenko S."/>
            <person name="Subramanian E."/>
            <person name="Araus A.J."/>
            <person name="Petzold A."/>
            <person name="Susuki M."/>
            <person name="Suzuki K.-i.T."/>
            <person name="Hayashi T."/>
            <person name="Toyoda A."/>
            <person name="Oliveira C."/>
            <person name="Osipova E."/>
            <person name="Leigh N.D."/>
            <person name="Simon A."/>
            <person name="Yun M.H."/>
        </authorList>
    </citation>
    <scope>NUCLEOTIDE SEQUENCE</scope>
    <source>
        <strain evidence="1">20211129_DDA</strain>
        <tissue evidence="1">Liver</tissue>
    </source>
</reference>
<dbReference type="Proteomes" id="UP001066276">
    <property type="component" value="Chromosome 11"/>
</dbReference>
<organism evidence="1 2">
    <name type="scientific">Pleurodeles waltl</name>
    <name type="common">Iberian ribbed newt</name>
    <dbReference type="NCBI Taxonomy" id="8319"/>
    <lineage>
        <taxon>Eukaryota</taxon>
        <taxon>Metazoa</taxon>
        <taxon>Chordata</taxon>
        <taxon>Craniata</taxon>
        <taxon>Vertebrata</taxon>
        <taxon>Euteleostomi</taxon>
        <taxon>Amphibia</taxon>
        <taxon>Batrachia</taxon>
        <taxon>Caudata</taxon>
        <taxon>Salamandroidea</taxon>
        <taxon>Salamandridae</taxon>
        <taxon>Pleurodelinae</taxon>
        <taxon>Pleurodeles</taxon>
    </lineage>
</organism>
<dbReference type="AlphaFoldDB" id="A0AAV7LMI0"/>
<name>A0AAV7LMI0_PLEWA</name>
<gene>
    <name evidence="1" type="ORF">NDU88_005340</name>
</gene>
<protein>
    <submittedName>
        <fullName evidence="1">Uncharacterized protein</fullName>
    </submittedName>
</protein>
<proteinExistence type="predicted"/>
<comment type="caution">
    <text evidence="1">The sequence shown here is derived from an EMBL/GenBank/DDBJ whole genome shotgun (WGS) entry which is preliminary data.</text>
</comment>
<evidence type="ECO:0000313" key="2">
    <source>
        <dbReference type="Proteomes" id="UP001066276"/>
    </source>
</evidence>
<evidence type="ECO:0000313" key="1">
    <source>
        <dbReference type="EMBL" id="KAJ1092228.1"/>
    </source>
</evidence>